<keyword evidence="2" id="KW-0732">Signal</keyword>
<proteinExistence type="predicted"/>
<sequence>MKLSTGIIFCFLILGISSQRWGTFLKEAGQRAKDVWRAYSDVREEEANLKDSDKGPGSTWAAKVTSDARGNTQIVTDLSKNGDSGYGWEDSRADQFANEWDRSGEDPNHCRPAGQPLASTKLY</sequence>
<evidence type="ECO:0000313" key="5">
    <source>
        <dbReference type="Proteomes" id="UP000429181"/>
    </source>
</evidence>
<reference evidence="4 5" key="1">
    <citation type="submission" date="2018-11" db="EMBL/GenBank/DDBJ databases">
        <title>Haplotype-resolved cattle genomes.</title>
        <authorList>
            <person name="Low W.Y."/>
            <person name="Tearle R."/>
            <person name="Bickhart D.M."/>
            <person name="Rosen B.D."/>
            <person name="Koren S."/>
            <person name="Rhie A."/>
            <person name="Hiendleder S."/>
            <person name="Phillippy A.M."/>
            <person name="Smith T.P.L."/>
            <person name="Williams J.L."/>
        </authorList>
    </citation>
    <scope>NUCLEOTIDE SEQUENCE [LARGE SCALE GENOMIC DNA]</scope>
</reference>
<reference evidence="3" key="2">
    <citation type="submission" date="2025-05" db="UniProtKB">
        <authorList>
            <consortium name="Ensembl"/>
        </authorList>
    </citation>
    <scope>IDENTIFICATION</scope>
</reference>
<feature type="compositionally biased region" description="Basic and acidic residues" evidence="1">
    <location>
        <begin position="99"/>
        <end position="109"/>
    </location>
</feature>
<dbReference type="Pfam" id="PF00277">
    <property type="entry name" value="SAA"/>
    <property type="match status" value="1"/>
</dbReference>
<accession>A0A4W2DWA3</accession>
<feature type="signal peptide" evidence="2">
    <location>
        <begin position="1"/>
        <end position="18"/>
    </location>
</feature>
<evidence type="ECO:0000313" key="3">
    <source>
        <dbReference type="Ensembl" id="ENSBIXP00000028320.1"/>
    </source>
</evidence>
<feature type="region of interest" description="Disordered" evidence="1">
    <location>
        <begin position="99"/>
        <end position="123"/>
    </location>
</feature>
<evidence type="ECO:0008006" key="6">
    <source>
        <dbReference type="Google" id="ProtNLM"/>
    </source>
</evidence>
<dbReference type="Gene3D" id="1.10.132.110">
    <property type="entry name" value="Serum amyloid A protein"/>
    <property type="match status" value="1"/>
</dbReference>
<dbReference type="Proteomes" id="UP000314981">
    <property type="component" value="Chromosome 15"/>
</dbReference>
<dbReference type="Proteomes" id="UP000429181">
    <property type="component" value="Chromosome 15"/>
</dbReference>
<dbReference type="GO" id="GO:0005576">
    <property type="term" value="C:extracellular region"/>
    <property type="evidence" value="ECO:0007669"/>
    <property type="project" value="InterPro"/>
</dbReference>
<feature type="region of interest" description="Disordered" evidence="1">
    <location>
        <begin position="47"/>
        <end position="66"/>
    </location>
</feature>
<evidence type="ECO:0000256" key="1">
    <source>
        <dbReference type="SAM" id="MobiDB-lite"/>
    </source>
</evidence>
<feature type="chain" id="PRO_5044610923" description="Serum amyloid A protein" evidence="2">
    <location>
        <begin position="19"/>
        <end position="123"/>
    </location>
</feature>
<dbReference type="SMR" id="A0A4W2DWA3"/>
<evidence type="ECO:0000313" key="4">
    <source>
        <dbReference type="Proteomes" id="UP000314981"/>
    </source>
</evidence>
<organism evidence="3 4">
    <name type="scientific">Bos indicus x Bos taurus</name>
    <name type="common">Hybrid cattle</name>
    <dbReference type="NCBI Taxonomy" id="30522"/>
    <lineage>
        <taxon>Eukaryota</taxon>
        <taxon>Metazoa</taxon>
        <taxon>Chordata</taxon>
        <taxon>Craniata</taxon>
        <taxon>Vertebrata</taxon>
        <taxon>Euteleostomi</taxon>
        <taxon>Mammalia</taxon>
        <taxon>Eutheria</taxon>
        <taxon>Laurasiatheria</taxon>
        <taxon>Artiodactyla</taxon>
        <taxon>Ruminantia</taxon>
        <taxon>Pecora</taxon>
        <taxon>Bovidae</taxon>
        <taxon>Bovinae</taxon>
        <taxon>Bos</taxon>
    </lineage>
</organism>
<dbReference type="OMA" id="GHEDTIA"/>
<dbReference type="SMART" id="SM00197">
    <property type="entry name" value="SAA"/>
    <property type="match status" value="1"/>
</dbReference>
<dbReference type="AlphaFoldDB" id="A0A4W2DWA3"/>
<dbReference type="Ensembl" id="ENSBIXT00000010688.1">
    <property type="protein sequence ID" value="ENSBIXP00000028320.1"/>
    <property type="gene ID" value="ENSBIXG00000009461.1"/>
</dbReference>
<keyword evidence="4" id="KW-1185">Reference proteome</keyword>
<protein>
    <recommendedName>
        <fullName evidence="6">Serum amyloid A protein</fullName>
    </recommendedName>
</protein>
<evidence type="ECO:0000256" key="2">
    <source>
        <dbReference type="SAM" id="SignalP"/>
    </source>
</evidence>
<dbReference type="InterPro" id="IPR000096">
    <property type="entry name" value="Serum_amyloid_A"/>
</dbReference>
<dbReference type="GeneTree" id="ENSGT00390000004737"/>
<dbReference type="Ensembl" id="ENSBIXT00005004399.1">
    <property type="protein sequence ID" value="ENSBIXP00005006433.1"/>
    <property type="gene ID" value="ENSBIXG00005011988.1"/>
</dbReference>
<name>A0A4W2DWA3_BOBOX</name>